<gene>
    <name evidence="2" type="ORF">LX70_00802</name>
</gene>
<feature type="transmembrane region" description="Helical" evidence="1">
    <location>
        <begin position="109"/>
        <end position="129"/>
    </location>
</feature>
<feature type="transmembrane region" description="Helical" evidence="1">
    <location>
        <begin position="51"/>
        <end position="72"/>
    </location>
</feature>
<proteinExistence type="predicted"/>
<keyword evidence="1" id="KW-0812">Transmembrane</keyword>
<accession>A0A2S8SE22</accession>
<keyword evidence="1" id="KW-0472">Membrane</keyword>
<protein>
    <recommendedName>
        <fullName evidence="4">EamA-like transporter family protein</fullName>
    </recommendedName>
</protein>
<feature type="transmembrane region" description="Helical" evidence="1">
    <location>
        <begin position="222"/>
        <end position="246"/>
    </location>
</feature>
<dbReference type="RefSeq" id="WP_105513197.1">
    <property type="nucleotide sequence ID" value="NZ_PVEP01000001.1"/>
</dbReference>
<dbReference type="EMBL" id="PVEP01000001">
    <property type="protein sequence ID" value="PQV58982.1"/>
    <property type="molecule type" value="Genomic_DNA"/>
</dbReference>
<evidence type="ECO:0000313" key="3">
    <source>
        <dbReference type="Proteomes" id="UP000238338"/>
    </source>
</evidence>
<dbReference type="Proteomes" id="UP000238338">
    <property type="component" value="Unassembled WGS sequence"/>
</dbReference>
<evidence type="ECO:0000256" key="1">
    <source>
        <dbReference type="SAM" id="Phobius"/>
    </source>
</evidence>
<comment type="caution">
    <text evidence="2">The sequence shown here is derived from an EMBL/GenBank/DDBJ whole genome shotgun (WGS) entry which is preliminary data.</text>
</comment>
<feature type="transmembrane region" description="Helical" evidence="1">
    <location>
        <begin position="136"/>
        <end position="154"/>
    </location>
</feature>
<feature type="transmembrane region" description="Helical" evidence="1">
    <location>
        <begin position="20"/>
        <end position="39"/>
    </location>
</feature>
<reference evidence="2 3" key="1">
    <citation type="submission" date="2018-02" db="EMBL/GenBank/DDBJ databases">
        <title>Genomic Encyclopedia of Archaeal and Bacterial Type Strains, Phase II (KMG-II): from individual species to whole genera.</title>
        <authorList>
            <person name="Goeker M."/>
        </authorList>
    </citation>
    <scope>NUCLEOTIDE SEQUENCE [LARGE SCALE GENOMIC DNA]</scope>
    <source>
        <strain evidence="2 3">DSM 18921</strain>
    </source>
</reference>
<evidence type="ECO:0008006" key="4">
    <source>
        <dbReference type="Google" id="ProtNLM"/>
    </source>
</evidence>
<feature type="transmembrane region" description="Helical" evidence="1">
    <location>
        <begin position="84"/>
        <end position="103"/>
    </location>
</feature>
<feature type="transmembrane region" description="Helical" evidence="1">
    <location>
        <begin position="258"/>
        <end position="279"/>
    </location>
</feature>
<evidence type="ECO:0000313" key="2">
    <source>
        <dbReference type="EMBL" id="PQV58982.1"/>
    </source>
</evidence>
<keyword evidence="3" id="KW-1185">Reference proteome</keyword>
<feature type="transmembrane region" description="Helical" evidence="1">
    <location>
        <begin position="197"/>
        <end position="216"/>
    </location>
</feature>
<organism evidence="2 3">
    <name type="scientific">Albidovulum denitrificans</name>
    <dbReference type="NCBI Taxonomy" id="404881"/>
    <lineage>
        <taxon>Bacteria</taxon>
        <taxon>Pseudomonadati</taxon>
        <taxon>Pseudomonadota</taxon>
        <taxon>Alphaproteobacteria</taxon>
        <taxon>Rhodobacterales</taxon>
        <taxon>Paracoccaceae</taxon>
        <taxon>Albidovulum</taxon>
    </lineage>
</organism>
<feature type="transmembrane region" description="Helical" evidence="1">
    <location>
        <begin position="166"/>
        <end position="185"/>
    </location>
</feature>
<dbReference type="AlphaFoldDB" id="A0A2S8SE22"/>
<name>A0A2S8SE22_9RHOB</name>
<sequence length="307" mass="30497">MTISHVNGAGVMPVTARMSLAAPALLIAVGALLAGSVLLSKLAAGQGAPMLPYLSAVLTGAGGVLALFGALTGQMRGAVRYLPYALGAGVFMALPSAMGYLTVAEVGAGFISLTFAFPMLLTWLISVLLRMERLRLLPVLGVLSGLSGGLILALGKAGVAGAGAPVSATLTASLIPVVVALGNIYRTRLWPRGAEALPLAALTLIAGGFLSLPFALPTALAQGAAFAAALPVAILAALVVAGQMVLQFRLQALAGPVYMSQIGAVAAVMGTLIAVGAMGEGLPGGFVPAALLIAAGAGAFQWARRHG</sequence>
<keyword evidence="1" id="KW-1133">Transmembrane helix</keyword>
<feature type="transmembrane region" description="Helical" evidence="1">
    <location>
        <begin position="285"/>
        <end position="303"/>
    </location>
</feature>
<dbReference type="OrthoDB" id="8688375at2"/>